<dbReference type="AlphaFoldDB" id="A0A0G0SI87"/>
<protein>
    <submittedName>
        <fullName evidence="1">Uncharacterized protein</fullName>
    </submittedName>
</protein>
<dbReference type="STRING" id="1619037.UT67_C0016G0002"/>
<gene>
    <name evidence="1" type="ORF">UT67_C0016G0002</name>
</gene>
<dbReference type="Proteomes" id="UP000034855">
    <property type="component" value="Unassembled WGS sequence"/>
</dbReference>
<evidence type="ECO:0000313" key="1">
    <source>
        <dbReference type="EMBL" id="KKR34395.1"/>
    </source>
</evidence>
<sequence length="93" mass="10740">MNSAEERGKRLGFLIASLEMSAEQREAMLSLLPEMTEAQLNELLEILEVSYLHAATKEQDKKFVEELKSVEKKYEEKIHEINEETNKELDSIA</sequence>
<dbReference type="EMBL" id="LBXR01000016">
    <property type="protein sequence ID" value="KKR34395.1"/>
    <property type="molecule type" value="Genomic_DNA"/>
</dbReference>
<accession>A0A0G0SI87</accession>
<name>A0A0G0SI87_9BACT</name>
<comment type="caution">
    <text evidence="1">The sequence shown here is derived from an EMBL/GenBank/DDBJ whole genome shotgun (WGS) entry which is preliminary data.</text>
</comment>
<reference evidence="1 2" key="1">
    <citation type="journal article" date="2015" name="Nature">
        <title>rRNA introns, odd ribosomes, and small enigmatic genomes across a large radiation of phyla.</title>
        <authorList>
            <person name="Brown C.T."/>
            <person name="Hug L.A."/>
            <person name="Thomas B.C."/>
            <person name="Sharon I."/>
            <person name="Castelle C.J."/>
            <person name="Singh A."/>
            <person name="Wilkins M.J."/>
            <person name="Williams K.H."/>
            <person name="Banfield J.F."/>
        </authorList>
    </citation>
    <scope>NUCLEOTIDE SEQUENCE [LARGE SCALE GENOMIC DNA]</scope>
</reference>
<proteinExistence type="predicted"/>
<evidence type="ECO:0000313" key="2">
    <source>
        <dbReference type="Proteomes" id="UP000034855"/>
    </source>
</evidence>
<organism evidence="1 2">
    <name type="scientific">Candidatus Magasanikbacteria bacterium GW2011_GWA2_40_10</name>
    <dbReference type="NCBI Taxonomy" id="1619037"/>
    <lineage>
        <taxon>Bacteria</taxon>
        <taxon>Candidatus Magasanikiibacteriota</taxon>
    </lineage>
</organism>